<evidence type="ECO:0000256" key="1">
    <source>
        <dbReference type="SAM" id="Phobius"/>
    </source>
</evidence>
<keyword evidence="1" id="KW-0812">Transmembrane</keyword>
<organism evidence="2">
    <name type="scientific">Myoviridae sp. ct96L1</name>
    <dbReference type="NCBI Taxonomy" id="2826623"/>
    <lineage>
        <taxon>Viruses</taxon>
        <taxon>Duplodnaviria</taxon>
        <taxon>Heunggongvirae</taxon>
        <taxon>Uroviricota</taxon>
        <taxon>Caudoviricetes</taxon>
    </lineage>
</organism>
<proteinExistence type="predicted"/>
<reference evidence="2" key="1">
    <citation type="journal article" date="2021" name="Proc. Natl. Acad. Sci. U.S.A.">
        <title>A Catalog of Tens of Thousands of Viruses from Human Metagenomes Reveals Hidden Associations with Chronic Diseases.</title>
        <authorList>
            <person name="Tisza M.J."/>
            <person name="Buck C.B."/>
        </authorList>
    </citation>
    <scope>NUCLEOTIDE SEQUENCE</scope>
    <source>
        <strain evidence="2">Ct96L1</strain>
    </source>
</reference>
<evidence type="ECO:0000313" key="2">
    <source>
        <dbReference type="EMBL" id="DAD88973.1"/>
    </source>
</evidence>
<protein>
    <submittedName>
        <fullName evidence="2">Uncharacterized protein</fullName>
    </submittedName>
</protein>
<name>A0A8S5N2S8_9CAUD</name>
<dbReference type="EMBL" id="BK015051">
    <property type="protein sequence ID" value="DAD88973.1"/>
    <property type="molecule type" value="Genomic_DNA"/>
</dbReference>
<sequence>MFTVLCWKEIIKKIRIVRKTYPTYYRLKEDKIETTLCCIVVVVATPLFLLIDLFVLPFELIYLITYKILWGSKE</sequence>
<feature type="transmembrane region" description="Helical" evidence="1">
    <location>
        <begin position="36"/>
        <end position="64"/>
    </location>
</feature>
<keyword evidence="1" id="KW-1133">Transmembrane helix</keyword>
<accession>A0A8S5N2S8</accession>
<keyword evidence="1" id="KW-0472">Membrane</keyword>